<dbReference type="Gene3D" id="3.40.50.2300">
    <property type="match status" value="2"/>
</dbReference>
<dbReference type="Proteomes" id="UP000628448">
    <property type="component" value="Unassembled WGS sequence"/>
</dbReference>
<dbReference type="InterPro" id="IPR000843">
    <property type="entry name" value="HTH_LacI"/>
</dbReference>
<evidence type="ECO:0000256" key="2">
    <source>
        <dbReference type="ARBA" id="ARBA00023125"/>
    </source>
</evidence>
<dbReference type="GO" id="GO:0000976">
    <property type="term" value="F:transcription cis-regulatory region binding"/>
    <property type="evidence" value="ECO:0007669"/>
    <property type="project" value="TreeGrafter"/>
</dbReference>
<evidence type="ECO:0000259" key="4">
    <source>
        <dbReference type="PROSITE" id="PS50932"/>
    </source>
</evidence>
<dbReference type="Gene3D" id="1.10.260.40">
    <property type="entry name" value="lambda repressor-like DNA-binding domains"/>
    <property type="match status" value="1"/>
</dbReference>
<evidence type="ECO:0000313" key="5">
    <source>
        <dbReference type="EMBL" id="MBG9374941.1"/>
    </source>
</evidence>
<dbReference type="PANTHER" id="PTHR30146:SF109">
    <property type="entry name" value="HTH-TYPE TRANSCRIPTIONAL REGULATOR GALS"/>
    <property type="match status" value="1"/>
</dbReference>
<dbReference type="CDD" id="cd01392">
    <property type="entry name" value="HTH_LacI"/>
    <property type="match status" value="1"/>
</dbReference>
<keyword evidence="2" id="KW-0238">DNA-binding</keyword>
<protein>
    <submittedName>
        <fullName evidence="5">Substrate-binding domain-containing protein</fullName>
    </submittedName>
</protein>
<dbReference type="InterPro" id="IPR010982">
    <property type="entry name" value="Lambda_DNA-bd_dom_sf"/>
</dbReference>
<dbReference type="Pfam" id="PF00532">
    <property type="entry name" value="Peripla_BP_1"/>
    <property type="match status" value="1"/>
</dbReference>
<accession>A0A931E727</accession>
<dbReference type="SUPFAM" id="SSF47413">
    <property type="entry name" value="lambda repressor-like DNA-binding domains"/>
    <property type="match status" value="1"/>
</dbReference>
<dbReference type="GO" id="GO:0003700">
    <property type="term" value="F:DNA-binding transcription factor activity"/>
    <property type="evidence" value="ECO:0007669"/>
    <property type="project" value="TreeGrafter"/>
</dbReference>
<comment type="caution">
    <text evidence="5">The sequence shown here is derived from an EMBL/GenBank/DDBJ whole genome shotgun (WGS) entry which is preliminary data.</text>
</comment>
<gene>
    <name evidence="5" type="ORF">I5907_01740</name>
</gene>
<dbReference type="PROSITE" id="PS50932">
    <property type="entry name" value="HTH_LACI_2"/>
    <property type="match status" value="1"/>
</dbReference>
<evidence type="ECO:0000313" key="6">
    <source>
        <dbReference type="Proteomes" id="UP000628448"/>
    </source>
</evidence>
<evidence type="ECO:0000256" key="1">
    <source>
        <dbReference type="ARBA" id="ARBA00023015"/>
    </source>
</evidence>
<dbReference type="AlphaFoldDB" id="A0A931E727"/>
<organism evidence="5 6">
    <name type="scientific">Panacibacter microcysteis</name>
    <dbReference type="NCBI Taxonomy" id="2793269"/>
    <lineage>
        <taxon>Bacteria</taxon>
        <taxon>Pseudomonadati</taxon>
        <taxon>Bacteroidota</taxon>
        <taxon>Chitinophagia</taxon>
        <taxon>Chitinophagales</taxon>
        <taxon>Chitinophagaceae</taxon>
        <taxon>Panacibacter</taxon>
    </lineage>
</organism>
<dbReference type="InterPro" id="IPR001761">
    <property type="entry name" value="Peripla_BP/Lac1_sug-bd_dom"/>
</dbReference>
<reference evidence="5" key="1">
    <citation type="submission" date="2020-11" db="EMBL/GenBank/DDBJ databases">
        <title>Bacterial whole genome sequence for Panacibacter sp. DH6.</title>
        <authorList>
            <person name="Le V."/>
            <person name="Ko S."/>
            <person name="Ahn C.-Y."/>
            <person name="Oh H.-M."/>
        </authorList>
    </citation>
    <scope>NUCLEOTIDE SEQUENCE</scope>
    <source>
        <strain evidence="5">DH6</strain>
    </source>
</reference>
<evidence type="ECO:0000256" key="3">
    <source>
        <dbReference type="ARBA" id="ARBA00023163"/>
    </source>
</evidence>
<dbReference type="RefSeq" id="WP_196989023.1">
    <property type="nucleotide sequence ID" value="NZ_JADWYR010000001.1"/>
</dbReference>
<dbReference type="CDD" id="cd19977">
    <property type="entry name" value="PBP1_EndR-like"/>
    <property type="match status" value="1"/>
</dbReference>
<keyword evidence="3" id="KW-0804">Transcription</keyword>
<keyword evidence="1" id="KW-0805">Transcription regulation</keyword>
<proteinExistence type="predicted"/>
<dbReference type="Pfam" id="PF00356">
    <property type="entry name" value="LacI"/>
    <property type="match status" value="1"/>
</dbReference>
<dbReference type="SMART" id="SM00354">
    <property type="entry name" value="HTH_LACI"/>
    <property type="match status" value="1"/>
</dbReference>
<feature type="domain" description="HTH lacI-type" evidence="4">
    <location>
        <begin position="5"/>
        <end position="61"/>
    </location>
</feature>
<dbReference type="EMBL" id="JADWYR010000001">
    <property type="protein sequence ID" value="MBG9374941.1"/>
    <property type="molecule type" value="Genomic_DNA"/>
</dbReference>
<dbReference type="PANTHER" id="PTHR30146">
    <property type="entry name" value="LACI-RELATED TRANSCRIPTIONAL REPRESSOR"/>
    <property type="match status" value="1"/>
</dbReference>
<dbReference type="InterPro" id="IPR028082">
    <property type="entry name" value="Peripla_BP_I"/>
</dbReference>
<dbReference type="SUPFAM" id="SSF53822">
    <property type="entry name" value="Periplasmic binding protein-like I"/>
    <property type="match status" value="1"/>
</dbReference>
<name>A0A931E727_9BACT</name>
<keyword evidence="6" id="KW-1185">Reference proteome</keyword>
<sequence>MKKKVSLKDIAQKVGVSIALVSYVLNNKNEKRISKDVATKIRETAAALNYRANQIAKSLKTNKTNTIGLIVSDIANPFSSSLARIIEDEADKYGYTVIFGSSDEDAEKSKKLIDTLTNRQVDGLIIAPADDTVEQVKMLVQEGFPFVLVDRYFPEVQTNYVALDNFKAAQTATGQLLHAGFKNIGLITYKSTLHNLQERKTGYIATLKAHGREVKKHHIKEIGYHETGPGVEKAMQQLLGGKDVVDAILFGSNILALQGVKYINARGLRVPENVGVIMFDESEALSLYSPPISYIKQPMESLGKTAVNMLLESIARNNKTSQVKLDGELVLSRSAVAVTESVV</sequence>